<dbReference type="AlphaFoldDB" id="A0AAP2GSH7"/>
<sequence>MIILPVDMNEMMRKWCPVVAVLVLLSCTARQEVPPGVLNRDEMVKMLTEILITEDKVSKLGIASDSAYQVSDLFRARIFEKAGMTDSLFRRSMNYYIEHPKEMQQIYTTLVDSLNLREQRASVAAEKK</sequence>
<evidence type="ECO:0000313" key="3">
    <source>
        <dbReference type="Proteomes" id="UP001319080"/>
    </source>
</evidence>
<reference evidence="2 3" key="1">
    <citation type="submission" date="2021-05" db="EMBL/GenBank/DDBJ databases">
        <title>A Polyphasic approach of four new species of the genus Ohtaekwangia: Ohtaekwangia histidinii sp. nov., Ohtaekwangia cretensis sp. nov., Ohtaekwangia indiensis sp. nov., Ohtaekwangia reichenbachii sp. nov. from diverse environment.</title>
        <authorList>
            <person name="Octaviana S."/>
        </authorList>
    </citation>
    <scope>NUCLEOTIDE SEQUENCE [LARGE SCALE GENOMIC DNA]</scope>
    <source>
        <strain evidence="2 3">PWU5</strain>
    </source>
</reference>
<proteinExistence type="predicted"/>
<dbReference type="EMBL" id="JAHESE010000039">
    <property type="protein sequence ID" value="MBT1711746.1"/>
    <property type="molecule type" value="Genomic_DNA"/>
</dbReference>
<feature type="domain" description="DUF4296" evidence="1">
    <location>
        <begin position="34"/>
        <end position="118"/>
    </location>
</feature>
<accession>A0AAP2GSH7</accession>
<dbReference type="InterPro" id="IPR025381">
    <property type="entry name" value="DUF4296"/>
</dbReference>
<dbReference type="Pfam" id="PF14129">
    <property type="entry name" value="DUF4296"/>
    <property type="match status" value="1"/>
</dbReference>
<dbReference type="RefSeq" id="WP_254087316.1">
    <property type="nucleotide sequence ID" value="NZ_JAHESE010000039.1"/>
</dbReference>
<organism evidence="2 3">
    <name type="scientific">Dawidia cretensis</name>
    <dbReference type="NCBI Taxonomy" id="2782350"/>
    <lineage>
        <taxon>Bacteria</taxon>
        <taxon>Pseudomonadati</taxon>
        <taxon>Bacteroidota</taxon>
        <taxon>Cytophagia</taxon>
        <taxon>Cytophagales</taxon>
        <taxon>Chryseotaleaceae</taxon>
        <taxon>Dawidia</taxon>
    </lineage>
</organism>
<evidence type="ECO:0000259" key="1">
    <source>
        <dbReference type="Pfam" id="PF14129"/>
    </source>
</evidence>
<name>A0AAP2GSH7_9BACT</name>
<protein>
    <submittedName>
        <fullName evidence="2">DUF4296 domain-containing protein</fullName>
    </submittedName>
</protein>
<evidence type="ECO:0000313" key="2">
    <source>
        <dbReference type="EMBL" id="MBT1711746.1"/>
    </source>
</evidence>
<gene>
    <name evidence="2" type="ORF">KK062_26125</name>
</gene>
<comment type="caution">
    <text evidence="2">The sequence shown here is derived from an EMBL/GenBank/DDBJ whole genome shotgun (WGS) entry which is preliminary data.</text>
</comment>
<keyword evidence="3" id="KW-1185">Reference proteome</keyword>
<dbReference type="Proteomes" id="UP001319080">
    <property type="component" value="Unassembled WGS sequence"/>
</dbReference>